<evidence type="ECO:0000313" key="3">
    <source>
        <dbReference type="EMBL" id="CAJ1371229.1"/>
    </source>
</evidence>
<sequence length="513" mass="58707">MESDEDVPRRRKASSAKPDMWSTLTMIQEEIEQLKPQLAQHAASREELLEQLHLAREKERQERQRLEESRLTEQEKRAKLRARLQGAVKKVVREQRAMKAIATPSPDIKELEGKLSEDLSGLRQQIHGLQYTQQDQERGATRIQTWWRTILAKRIARVLRISSTLWRLWQKMGRASVTIQRWFRAYVVRKMWHDTIEMILQRHRKSYQERLDHQIQMVKILQRGVRVYLAKKHLTSSLAAPQEEHRNAGSSKYVDNWRPASALRRVRDGQPAEELELVKMKEAGLIPFYSRTTSTIRHRIGGPLALKIQHQLGVGAGAHLNREPREPERPDEPGEPGEPGEPEPEAGVKAETKQMLRPFLLKNQEEFAKEVLGGSWDIYPEGLSQGFLQGELPAAKKRPKAKRKRLTCTKPLEASPMRTEQRALLREQAELSAQRAEAMKAVSHLQHPLLEGLLPNVPMHVKPVPPAGPPTGRPRPSFGCGSFREDCSWADAKSFYEAGSRRSSAAAEGWRGM</sequence>
<feature type="coiled-coil region" evidence="1">
    <location>
        <begin position="38"/>
        <end position="83"/>
    </location>
</feature>
<dbReference type="Gene3D" id="1.20.5.190">
    <property type="match status" value="1"/>
</dbReference>
<feature type="region of interest" description="Disordered" evidence="2">
    <location>
        <begin position="319"/>
        <end position="348"/>
    </location>
</feature>
<organism evidence="3 4">
    <name type="scientific">Effrenium voratum</name>
    <dbReference type="NCBI Taxonomy" id="2562239"/>
    <lineage>
        <taxon>Eukaryota</taxon>
        <taxon>Sar</taxon>
        <taxon>Alveolata</taxon>
        <taxon>Dinophyceae</taxon>
        <taxon>Suessiales</taxon>
        <taxon>Symbiodiniaceae</taxon>
        <taxon>Effrenium</taxon>
    </lineage>
</organism>
<dbReference type="InterPro" id="IPR000048">
    <property type="entry name" value="IQ_motif_EF-hand-BS"/>
</dbReference>
<evidence type="ECO:0000256" key="2">
    <source>
        <dbReference type="SAM" id="MobiDB-lite"/>
    </source>
</evidence>
<dbReference type="EMBL" id="CAUJNA010000063">
    <property type="protein sequence ID" value="CAJ1371229.1"/>
    <property type="molecule type" value="Genomic_DNA"/>
</dbReference>
<dbReference type="Proteomes" id="UP001178507">
    <property type="component" value="Unassembled WGS sequence"/>
</dbReference>
<feature type="compositionally biased region" description="Acidic residues" evidence="2">
    <location>
        <begin position="333"/>
        <end position="344"/>
    </location>
</feature>
<dbReference type="PROSITE" id="PS50096">
    <property type="entry name" value="IQ"/>
    <property type="match status" value="1"/>
</dbReference>
<dbReference type="Pfam" id="PF00612">
    <property type="entry name" value="IQ"/>
    <property type="match status" value="1"/>
</dbReference>
<evidence type="ECO:0000256" key="1">
    <source>
        <dbReference type="SAM" id="Coils"/>
    </source>
</evidence>
<keyword evidence="4" id="KW-1185">Reference proteome</keyword>
<dbReference type="SMART" id="SM00015">
    <property type="entry name" value="IQ"/>
    <property type="match status" value="3"/>
</dbReference>
<feature type="region of interest" description="Disordered" evidence="2">
    <location>
        <begin position="1"/>
        <end position="21"/>
    </location>
</feature>
<proteinExistence type="predicted"/>
<dbReference type="CDD" id="cd23767">
    <property type="entry name" value="IQCD"/>
    <property type="match status" value="1"/>
</dbReference>
<dbReference type="AlphaFoldDB" id="A0AA36HMS0"/>
<feature type="compositionally biased region" description="Basic and acidic residues" evidence="2">
    <location>
        <begin position="320"/>
        <end position="332"/>
    </location>
</feature>
<protein>
    <submittedName>
        <fullName evidence="3">Uncharacterized protein</fullName>
    </submittedName>
</protein>
<gene>
    <name evidence="3" type="ORF">EVOR1521_LOCUS1594</name>
</gene>
<accession>A0AA36HMS0</accession>
<evidence type="ECO:0000313" key="4">
    <source>
        <dbReference type="Proteomes" id="UP001178507"/>
    </source>
</evidence>
<reference evidence="3" key="1">
    <citation type="submission" date="2023-08" db="EMBL/GenBank/DDBJ databases">
        <authorList>
            <person name="Chen Y."/>
            <person name="Shah S."/>
            <person name="Dougan E. K."/>
            <person name="Thang M."/>
            <person name="Chan C."/>
        </authorList>
    </citation>
    <scope>NUCLEOTIDE SEQUENCE</scope>
</reference>
<name>A0AA36HMS0_9DINO</name>
<keyword evidence="1" id="KW-0175">Coiled coil</keyword>
<comment type="caution">
    <text evidence="3">The sequence shown here is derived from an EMBL/GenBank/DDBJ whole genome shotgun (WGS) entry which is preliminary data.</text>
</comment>